<dbReference type="Pfam" id="PF14945">
    <property type="entry name" value="LLC1"/>
    <property type="match status" value="1"/>
</dbReference>
<gene>
    <name evidence="2" type="ORF">BCR44DRAFT_23518</name>
</gene>
<sequence length="327" mass="35097">MASTSATIPPSNAPIVTGAHNASAPGPTLSNRSSHHSIISTSSQSAQQHIQGNASNPGTSANTSRHQRKMKAARDNSTELNRIQVERIWADRIEKELQMQRAFPANWGFLVGKAAVQGTTASSRRPEQEAFTVKSVLHPPTGVPRTHSTIPTSARPATSASKRAVSSSQPATAVIHINQHTNSHTHHLQSVYKSAYTPAVFTFQGGGSGSQNALPDRFAALPNKKELRQATRTIAIQQRQQAQQQPAAHVPPTSNSEYGWRFPGTLPLERYGSTSANHRQAYAQVSRRDGGLLPAARKPKAGSHGTFPACCISHTISVPLVGVHPKR</sequence>
<feature type="compositionally biased region" description="Polar residues" evidence="1">
    <location>
        <begin position="52"/>
        <end position="64"/>
    </location>
</feature>
<evidence type="ECO:0000256" key="1">
    <source>
        <dbReference type="SAM" id="MobiDB-lite"/>
    </source>
</evidence>
<protein>
    <submittedName>
        <fullName evidence="2">Uncharacterized protein</fullName>
    </submittedName>
</protein>
<feature type="compositionally biased region" description="Polar residues" evidence="1">
    <location>
        <begin position="1"/>
        <end position="10"/>
    </location>
</feature>
<organism evidence="2 3">
    <name type="scientific">Catenaria anguillulae PL171</name>
    <dbReference type="NCBI Taxonomy" id="765915"/>
    <lineage>
        <taxon>Eukaryota</taxon>
        <taxon>Fungi</taxon>
        <taxon>Fungi incertae sedis</taxon>
        <taxon>Blastocladiomycota</taxon>
        <taxon>Blastocladiomycetes</taxon>
        <taxon>Blastocladiales</taxon>
        <taxon>Catenariaceae</taxon>
        <taxon>Catenaria</taxon>
    </lineage>
</organism>
<dbReference type="OrthoDB" id="5599459at2759"/>
<comment type="caution">
    <text evidence="2">The sequence shown here is derived from an EMBL/GenBank/DDBJ whole genome shotgun (WGS) entry which is preliminary data.</text>
</comment>
<feature type="region of interest" description="Disordered" evidence="1">
    <location>
        <begin position="1"/>
        <end position="77"/>
    </location>
</feature>
<accession>A0A1Y2HMY8</accession>
<evidence type="ECO:0000313" key="3">
    <source>
        <dbReference type="Proteomes" id="UP000193411"/>
    </source>
</evidence>
<dbReference type="Proteomes" id="UP000193411">
    <property type="component" value="Unassembled WGS sequence"/>
</dbReference>
<dbReference type="AlphaFoldDB" id="A0A1Y2HMY8"/>
<feature type="compositionally biased region" description="Low complexity" evidence="1">
    <location>
        <begin position="36"/>
        <end position="51"/>
    </location>
</feature>
<keyword evidence="3" id="KW-1185">Reference proteome</keyword>
<name>A0A1Y2HMY8_9FUNG</name>
<feature type="compositionally biased region" description="Polar residues" evidence="1">
    <location>
        <begin position="146"/>
        <end position="165"/>
    </location>
</feature>
<dbReference type="InterPro" id="IPR020339">
    <property type="entry name" value="C20orf85-like"/>
</dbReference>
<feature type="region of interest" description="Disordered" evidence="1">
    <location>
        <begin position="137"/>
        <end position="165"/>
    </location>
</feature>
<evidence type="ECO:0000313" key="2">
    <source>
        <dbReference type="EMBL" id="ORZ35955.1"/>
    </source>
</evidence>
<reference evidence="2 3" key="1">
    <citation type="submission" date="2016-07" db="EMBL/GenBank/DDBJ databases">
        <title>Pervasive Adenine N6-methylation of Active Genes in Fungi.</title>
        <authorList>
            <consortium name="DOE Joint Genome Institute"/>
            <person name="Mondo S.J."/>
            <person name="Dannebaum R.O."/>
            <person name="Kuo R.C."/>
            <person name="Labutti K."/>
            <person name="Haridas S."/>
            <person name="Kuo A."/>
            <person name="Salamov A."/>
            <person name="Ahrendt S.R."/>
            <person name="Lipzen A."/>
            <person name="Sullivan W."/>
            <person name="Andreopoulos W.B."/>
            <person name="Clum A."/>
            <person name="Lindquist E."/>
            <person name="Daum C."/>
            <person name="Ramamoorthy G.K."/>
            <person name="Gryganskyi A."/>
            <person name="Culley D."/>
            <person name="Magnuson J.K."/>
            <person name="James T.Y."/>
            <person name="O'Malley M.A."/>
            <person name="Stajich J.E."/>
            <person name="Spatafora J.W."/>
            <person name="Visel A."/>
            <person name="Grigoriev I.V."/>
        </authorList>
    </citation>
    <scope>NUCLEOTIDE SEQUENCE [LARGE SCALE GENOMIC DNA]</scope>
    <source>
        <strain evidence="2 3">PL171</strain>
    </source>
</reference>
<dbReference type="EMBL" id="MCFL01000019">
    <property type="protein sequence ID" value="ORZ35955.1"/>
    <property type="molecule type" value="Genomic_DNA"/>
</dbReference>
<proteinExistence type="predicted"/>